<dbReference type="PANTHER" id="PTHR11487:SF0">
    <property type="entry name" value="S-ACYL FATTY ACID SYNTHASE THIOESTERASE, MEDIUM CHAIN"/>
    <property type="match status" value="1"/>
</dbReference>
<dbReference type="SMART" id="SM00824">
    <property type="entry name" value="PKS_TE"/>
    <property type="match status" value="1"/>
</dbReference>
<keyword evidence="2 4" id="KW-0378">Hydrolase</keyword>
<evidence type="ECO:0000313" key="4">
    <source>
        <dbReference type="EMBL" id="KUM96637.1"/>
    </source>
</evidence>
<protein>
    <submittedName>
        <fullName evidence="4">Oleoyl-ACP hydrolase</fullName>
    </submittedName>
</protein>
<reference evidence="4 5" key="1">
    <citation type="submission" date="2015-10" db="EMBL/GenBank/DDBJ databases">
        <title>Draft genome sequence of Streptomyces yokosukanensis DSM 40224, type strain for the species Streptomyces yokosukanensis.</title>
        <authorList>
            <person name="Ruckert C."/>
            <person name="Winkler A."/>
            <person name="Kalinowski J."/>
            <person name="Kampfer P."/>
            <person name="Glaeser S."/>
        </authorList>
    </citation>
    <scope>NUCLEOTIDE SEQUENCE [LARGE SCALE GENOMIC DNA]</scope>
    <source>
        <strain evidence="4 5">DSM 40224</strain>
    </source>
</reference>
<dbReference type="Gene3D" id="3.40.50.1820">
    <property type="entry name" value="alpha/beta hydrolase"/>
    <property type="match status" value="1"/>
</dbReference>
<accession>A0A124HD72</accession>
<evidence type="ECO:0000256" key="1">
    <source>
        <dbReference type="ARBA" id="ARBA00007169"/>
    </source>
</evidence>
<dbReference type="InterPro" id="IPR020802">
    <property type="entry name" value="TesA-like"/>
</dbReference>
<dbReference type="Pfam" id="PF00975">
    <property type="entry name" value="Thioesterase"/>
    <property type="match status" value="1"/>
</dbReference>
<dbReference type="OrthoDB" id="8480037at2"/>
<dbReference type="GO" id="GO:0016787">
    <property type="term" value="F:hydrolase activity"/>
    <property type="evidence" value="ECO:0007669"/>
    <property type="project" value="UniProtKB-KW"/>
</dbReference>
<sequence length="270" mass="29489">MNCRAAPGQEHGVFRPLIDNQNADAWIRRYQAADDAAIRLVCLPHAGGSASFYFPMAQALAPAVDVLSVQYPGRQDRRHEPGITDIGVYADALTSALLPWVDRPLALFGHSMGAVLAFEVTRRLERDHGIDPVRIFASGRRSPSSHRPETVHLRDDDGIVAEMRELSGTDAAILGDEDILRMVLPAIRSDYTAIENYRAAPEHTVNAPVTVLTGESDPRTSRVEAESWEGHTLGGLDLHSFPGGHFFLTKQQAQVLKIVSEELAAAARKG</sequence>
<dbReference type="EMBL" id="LMWN01000094">
    <property type="protein sequence ID" value="KUM96637.1"/>
    <property type="molecule type" value="Genomic_DNA"/>
</dbReference>
<keyword evidence="5" id="KW-1185">Reference proteome</keyword>
<dbReference type="PANTHER" id="PTHR11487">
    <property type="entry name" value="THIOESTERASE"/>
    <property type="match status" value="1"/>
</dbReference>
<organism evidence="4 5">
    <name type="scientific">Streptomyces yokosukanensis</name>
    <dbReference type="NCBI Taxonomy" id="67386"/>
    <lineage>
        <taxon>Bacteria</taxon>
        <taxon>Bacillati</taxon>
        <taxon>Actinomycetota</taxon>
        <taxon>Actinomycetes</taxon>
        <taxon>Kitasatosporales</taxon>
        <taxon>Streptomycetaceae</taxon>
        <taxon>Streptomyces</taxon>
    </lineage>
</organism>
<name>A0A124HD72_9ACTN</name>
<gene>
    <name evidence="4" type="ORF">AQI95_42400</name>
</gene>
<comment type="similarity">
    <text evidence="1">Belongs to the thioesterase family.</text>
</comment>
<dbReference type="GO" id="GO:0008610">
    <property type="term" value="P:lipid biosynthetic process"/>
    <property type="evidence" value="ECO:0007669"/>
    <property type="project" value="TreeGrafter"/>
</dbReference>
<feature type="domain" description="Thioesterase TesA-like" evidence="3">
    <location>
        <begin position="41"/>
        <end position="225"/>
    </location>
</feature>
<dbReference type="InterPro" id="IPR029058">
    <property type="entry name" value="AB_hydrolase_fold"/>
</dbReference>
<comment type="caution">
    <text evidence="4">The sequence shown here is derived from an EMBL/GenBank/DDBJ whole genome shotgun (WGS) entry which is preliminary data.</text>
</comment>
<dbReference type="InterPro" id="IPR012223">
    <property type="entry name" value="TEII"/>
</dbReference>
<proteinExistence type="inferred from homology"/>
<dbReference type="Proteomes" id="UP000053127">
    <property type="component" value="Unassembled WGS sequence"/>
</dbReference>
<evidence type="ECO:0000256" key="2">
    <source>
        <dbReference type="ARBA" id="ARBA00022801"/>
    </source>
</evidence>
<dbReference type="SUPFAM" id="SSF53474">
    <property type="entry name" value="alpha/beta-Hydrolases"/>
    <property type="match status" value="1"/>
</dbReference>
<dbReference type="InterPro" id="IPR001031">
    <property type="entry name" value="Thioesterase"/>
</dbReference>
<evidence type="ECO:0000313" key="5">
    <source>
        <dbReference type="Proteomes" id="UP000053127"/>
    </source>
</evidence>
<dbReference type="AlphaFoldDB" id="A0A124HD72"/>
<evidence type="ECO:0000259" key="3">
    <source>
        <dbReference type="SMART" id="SM00824"/>
    </source>
</evidence>
<dbReference type="STRING" id="67386.AQI95_42400"/>